<proteinExistence type="predicted"/>
<reference evidence="2 3" key="1">
    <citation type="submission" date="2020-12" db="EMBL/GenBank/DDBJ databases">
        <title>Oil enriched cultivation method for isolating marine PHA-producing bacteria.</title>
        <authorList>
            <person name="Zheng W."/>
            <person name="Yu S."/>
            <person name="Huang Y."/>
        </authorList>
    </citation>
    <scope>NUCLEOTIDE SEQUENCE [LARGE SCALE GENOMIC DNA]</scope>
    <source>
        <strain evidence="2 3">SY-2-6</strain>
    </source>
</reference>
<name>A0ABS3DXB8_9BACI</name>
<feature type="transmembrane region" description="Helical" evidence="1">
    <location>
        <begin position="9"/>
        <end position="26"/>
    </location>
</feature>
<organism evidence="2 3">
    <name type="scientific">Halobacillus kuroshimensis</name>
    <dbReference type="NCBI Taxonomy" id="302481"/>
    <lineage>
        <taxon>Bacteria</taxon>
        <taxon>Bacillati</taxon>
        <taxon>Bacillota</taxon>
        <taxon>Bacilli</taxon>
        <taxon>Bacillales</taxon>
        <taxon>Bacillaceae</taxon>
        <taxon>Halobacillus</taxon>
    </lineage>
</organism>
<dbReference type="RefSeq" id="WP_206934187.1">
    <property type="nucleotide sequence ID" value="NZ_JAEKJY010000003.1"/>
</dbReference>
<dbReference type="InterPro" id="IPR038750">
    <property type="entry name" value="YczE/YyaS-like"/>
</dbReference>
<keyword evidence="1" id="KW-0472">Membrane</keyword>
<keyword evidence="1" id="KW-0812">Transmembrane</keyword>
<dbReference type="PANTHER" id="PTHR40078">
    <property type="entry name" value="INTEGRAL MEMBRANE PROTEIN-RELATED"/>
    <property type="match status" value="1"/>
</dbReference>
<accession>A0ABS3DXB8</accession>
<dbReference type="PANTHER" id="PTHR40078:SF1">
    <property type="entry name" value="INTEGRAL MEMBRANE PROTEIN"/>
    <property type="match status" value="1"/>
</dbReference>
<dbReference type="EMBL" id="JAEKJY010000003">
    <property type="protein sequence ID" value="MBN8235984.1"/>
    <property type="molecule type" value="Genomic_DNA"/>
</dbReference>
<feature type="transmembrane region" description="Helical" evidence="1">
    <location>
        <begin position="46"/>
        <end position="68"/>
    </location>
</feature>
<gene>
    <name evidence="2" type="ORF">JF544_12025</name>
</gene>
<feature type="transmembrane region" description="Helical" evidence="1">
    <location>
        <begin position="75"/>
        <end position="93"/>
    </location>
</feature>
<evidence type="ECO:0000313" key="2">
    <source>
        <dbReference type="EMBL" id="MBN8235984.1"/>
    </source>
</evidence>
<dbReference type="Pfam" id="PF19700">
    <property type="entry name" value="DUF6198"/>
    <property type="match status" value="1"/>
</dbReference>
<evidence type="ECO:0000256" key="1">
    <source>
        <dbReference type="SAM" id="Phobius"/>
    </source>
</evidence>
<feature type="transmembrane region" description="Helical" evidence="1">
    <location>
        <begin position="160"/>
        <end position="190"/>
    </location>
</feature>
<protein>
    <submittedName>
        <fullName evidence="2">Membrane protein</fullName>
    </submittedName>
</protein>
<comment type="caution">
    <text evidence="2">The sequence shown here is derived from an EMBL/GenBank/DDBJ whole genome shotgun (WGS) entry which is preliminary data.</text>
</comment>
<dbReference type="Proteomes" id="UP000663970">
    <property type="component" value="Unassembled WGS sequence"/>
</dbReference>
<keyword evidence="1" id="KW-1133">Transmembrane helix</keyword>
<keyword evidence="3" id="KW-1185">Reference proteome</keyword>
<sequence>MRTLVIKGFFYLAGLIVIAMGVTLTIKSNLGAGAWDAVNVGLTEQIGLTIGTWVMVIGGFLIVTNALIAKEKPDLPAVITILVLGKFIDFWMLQVFDTLVLQAFFMKLTTLILGIVIIAIGVSLYLQPKFSLNPVDGFMVALQKRFGYSITKAKTMTESFALVLALVLGGPIGIGTIVILLGIGPCIQFFDSKASYMMNKLIAAE</sequence>
<feature type="transmembrane region" description="Helical" evidence="1">
    <location>
        <begin position="99"/>
        <end position="126"/>
    </location>
</feature>
<evidence type="ECO:0000313" key="3">
    <source>
        <dbReference type="Proteomes" id="UP000663970"/>
    </source>
</evidence>